<name>A0A5N6YZ30_9EURO</name>
<sequence>MPITSKIEATARQGKEALSQAMGSAMGSNKPDLSKWNTEELLETTVDKNGNPVTDPISFTDGAKLSKGTLYQDEADAYEAANEDFD</sequence>
<gene>
    <name evidence="1" type="ORF">BDV28DRAFT_138649</name>
</gene>
<evidence type="ECO:0000313" key="2">
    <source>
        <dbReference type="Proteomes" id="UP000327118"/>
    </source>
</evidence>
<dbReference type="OrthoDB" id="4476768at2759"/>
<dbReference type="Proteomes" id="UP000327118">
    <property type="component" value="Unassembled WGS sequence"/>
</dbReference>
<organism evidence="1 2">
    <name type="scientific">Aspergillus coremiiformis</name>
    <dbReference type="NCBI Taxonomy" id="138285"/>
    <lineage>
        <taxon>Eukaryota</taxon>
        <taxon>Fungi</taxon>
        <taxon>Dikarya</taxon>
        <taxon>Ascomycota</taxon>
        <taxon>Pezizomycotina</taxon>
        <taxon>Eurotiomycetes</taxon>
        <taxon>Eurotiomycetidae</taxon>
        <taxon>Eurotiales</taxon>
        <taxon>Aspergillaceae</taxon>
        <taxon>Aspergillus</taxon>
        <taxon>Aspergillus subgen. Circumdati</taxon>
    </lineage>
</organism>
<dbReference type="AlphaFoldDB" id="A0A5N6YZ30"/>
<evidence type="ECO:0000313" key="1">
    <source>
        <dbReference type="EMBL" id="KAE8350674.1"/>
    </source>
</evidence>
<protein>
    <submittedName>
        <fullName evidence="1">Uncharacterized protein</fullName>
    </submittedName>
</protein>
<accession>A0A5N6YZ30</accession>
<keyword evidence="2" id="KW-1185">Reference proteome</keyword>
<proteinExistence type="predicted"/>
<dbReference type="EMBL" id="ML739210">
    <property type="protein sequence ID" value="KAE8350674.1"/>
    <property type="molecule type" value="Genomic_DNA"/>
</dbReference>
<reference evidence="2" key="1">
    <citation type="submission" date="2019-04" db="EMBL/GenBank/DDBJ databases">
        <title>Friends and foes A comparative genomics studyof 23 Aspergillus species from section Flavi.</title>
        <authorList>
            <consortium name="DOE Joint Genome Institute"/>
            <person name="Kjaerbolling I."/>
            <person name="Vesth T."/>
            <person name="Frisvad J.C."/>
            <person name="Nybo J.L."/>
            <person name="Theobald S."/>
            <person name="Kildgaard S."/>
            <person name="Isbrandt T."/>
            <person name="Kuo A."/>
            <person name="Sato A."/>
            <person name="Lyhne E.K."/>
            <person name="Kogle M.E."/>
            <person name="Wiebenga A."/>
            <person name="Kun R.S."/>
            <person name="Lubbers R.J."/>
            <person name="Makela M.R."/>
            <person name="Barry K."/>
            <person name="Chovatia M."/>
            <person name="Clum A."/>
            <person name="Daum C."/>
            <person name="Haridas S."/>
            <person name="He G."/>
            <person name="LaButti K."/>
            <person name="Lipzen A."/>
            <person name="Mondo S."/>
            <person name="Riley R."/>
            <person name="Salamov A."/>
            <person name="Simmons B.A."/>
            <person name="Magnuson J.K."/>
            <person name="Henrissat B."/>
            <person name="Mortensen U.H."/>
            <person name="Larsen T.O."/>
            <person name="Devries R.P."/>
            <person name="Grigoriev I.V."/>
            <person name="Machida M."/>
            <person name="Baker S.E."/>
            <person name="Andersen M.R."/>
        </authorList>
    </citation>
    <scope>NUCLEOTIDE SEQUENCE [LARGE SCALE GENOMIC DNA]</scope>
    <source>
        <strain evidence="2">CBS 553.77</strain>
    </source>
</reference>